<proteinExistence type="predicted"/>
<organism evidence="3 4">
    <name type="scientific">Canavalia gladiata</name>
    <name type="common">Sword bean</name>
    <name type="synonym">Dolichos gladiatus</name>
    <dbReference type="NCBI Taxonomy" id="3824"/>
    <lineage>
        <taxon>Eukaryota</taxon>
        <taxon>Viridiplantae</taxon>
        <taxon>Streptophyta</taxon>
        <taxon>Embryophyta</taxon>
        <taxon>Tracheophyta</taxon>
        <taxon>Spermatophyta</taxon>
        <taxon>Magnoliopsida</taxon>
        <taxon>eudicotyledons</taxon>
        <taxon>Gunneridae</taxon>
        <taxon>Pentapetalae</taxon>
        <taxon>rosids</taxon>
        <taxon>fabids</taxon>
        <taxon>Fabales</taxon>
        <taxon>Fabaceae</taxon>
        <taxon>Papilionoideae</taxon>
        <taxon>50 kb inversion clade</taxon>
        <taxon>NPAAA clade</taxon>
        <taxon>indigoferoid/millettioid clade</taxon>
        <taxon>Phaseoleae</taxon>
        <taxon>Canavalia</taxon>
    </lineage>
</organism>
<evidence type="ECO:0000313" key="3">
    <source>
        <dbReference type="EMBL" id="KAK7315439.1"/>
    </source>
</evidence>
<protein>
    <submittedName>
        <fullName evidence="3">Uncharacterized protein</fullName>
    </submittedName>
</protein>
<name>A0AAN9PZF9_CANGL</name>
<dbReference type="Pfam" id="PF05691">
    <property type="entry name" value="Raffinose_syn"/>
    <property type="match status" value="1"/>
</dbReference>
<evidence type="ECO:0000256" key="1">
    <source>
        <dbReference type="ARBA" id="ARBA00023277"/>
    </source>
</evidence>
<feature type="region of interest" description="Disordered" evidence="2">
    <location>
        <begin position="171"/>
        <end position="226"/>
    </location>
</feature>
<keyword evidence="4" id="KW-1185">Reference proteome</keyword>
<gene>
    <name evidence="3" type="ORF">VNO77_33986</name>
</gene>
<evidence type="ECO:0000313" key="4">
    <source>
        <dbReference type="Proteomes" id="UP001367508"/>
    </source>
</evidence>
<feature type="compositionally biased region" description="Basic and acidic residues" evidence="2">
    <location>
        <begin position="171"/>
        <end position="201"/>
    </location>
</feature>
<evidence type="ECO:0000256" key="2">
    <source>
        <dbReference type="SAM" id="MobiDB-lite"/>
    </source>
</evidence>
<sequence length="342" mass="38015">MVAASHWTMPLDHAQMDAPGPRPNVGYLQEKVNGGINPMYCTLVVWSLKNLRINSTQTKGLRGLYDISVRTMANFRHSLQGLIPIHKQAGTYENSTQFFRNGDGRASKLLSQGPLFCVSISRSGFGFQTWLYLWHSRLRVPDLNSLDLLNPINGSFSPPLYFSRLEGGLEEEKGEVSPKESSKESSEEHLLCCEKGGDHPPRTSLTQSQDGPSRENHFGARQNHGSTRAAPVWLKIGDTVANMYSELLEEACNHACNSWLSGWNKTSSNHNALAPLMQSPRVLRNQLDIVIGSPIVHRLGLVHLEKAFNFHNKLHAYQASCGVDGVKDNMLNILISLGCWSI</sequence>
<keyword evidence="1" id="KW-0119">Carbohydrate metabolism</keyword>
<comment type="caution">
    <text evidence="3">The sequence shown here is derived from an EMBL/GenBank/DDBJ whole genome shotgun (WGS) entry which is preliminary data.</text>
</comment>
<dbReference type="InterPro" id="IPR008811">
    <property type="entry name" value="Glycosyl_hydrolases_36"/>
</dbReference>
<dbReference type="EMBL" id="JAYMYQ010000008">
    <property type="protein sequence ID" value="KAK7315439.1"/>
    <property type="molecule type" value="Genomic_DNA"/>
</dbReference>
<dbReference type="AlphaFoldDB" id="A0AAN9PZF9"/>
<accession>A0AAN9PZF9</accession>
<dbReference type="Proteomes" id="UP001367508">
    <property type="component" value="Unassembled WGS sequence"/>
</dbReference>
<reference evidence="3 4" key="1">
    <citation type="submission" date="2024-01" db="EMBL/GenBank/DDBJ databases">
        <title>The genomes of 5 underutilized Papilionoideae crops provide insights into root nodulation and disease resistanc.</title>
        <authorList>
            <person name="Jiang F."/>
        </authorList>
    </citation>
    <scope>NUCLEOTIDE SEQUENCE [LARGE SCALE GENOMIC DNA]</scope>
    <source>
        <strain evidence="3">LVBAO_FW01</strain>
        <tissue evidence="3">Leaves</tissue>
    </source>
</reference>